<dbReference type="GO" id="GO:0032453">
    <property type="term" value="F:histone H3K4 demethylase activity"/>
    <property type="evidence" value="ECO:0007669"/>
    <property type="project" value="TreeGrafter"/>
</dbReference>
<dbReference type="InterPro" id="IPR003347">
    <property type="entry name" value="JmjC_dom"/>
</dbReference>
<dbReference type="GO" id="GO:0051864">
    <property type="term" value="F:histone H3K36 demethylase activity"/>
    <property type="evidence" value="ECO:0007669"/>
    <property type="project" value="TreeGrafter"/>
</dbReference>
<proteinExistence type="predicted"/>
<reference evidence="5" key="1">
    <citation type="journal article" date="2014" name="Int. J. Syst. Evol. Microbiol.">
        <title>Complete genome sequence of Corynebacterium casei LMG S-19264T (=DSM 44701T), isolated from a smear-ripened cheese.</title>
        <authorList>
            <consortium name="US DOE Joint Genome Institute (JGI-PGF)"/>
            <person name="Walter F."/>
            <person name="Albersmeier A."/>
            <person name="Kalinowski J."/>
            <person name="Ruckert C."/>
        </authorList>
    </citation>
    <scope>NUCLEOTIDE SEQUENCE</scope>
    <source>
        <strain evidence="5">JCM 3276</strain>
    </source>
</reference>
<name>A0A918G9T5_9PSEU</name>
<comment type="cofactor">
    <cofactor evidence="1">
        <name>Fe(2+)</name>
        <dbReference type="ChEBI" id="CHEBI:29033"/>
    </cofactor>
</comment>
<dbReference type="SUPFAM" id="SSF51197">
    <property type="entry name" value="Clavaminate synthase-like"/>
    <property type="match status" value="1"/>
</dbReference>
<dbReference type="EMBL" id="BMRB01000001">
    <property type="protein sequence ID" value="GGS26452.1"/>
    <property type="molecule type" value="Genomic_DNA"/>
</dbReference>
<keyword evidence="6" id="KW-1185">Reference proteome</keyword>
<evidence type="ECO:0000313" key="6">
    <source>
        <dbReference type="Proteomes" id="UP000660680"/>
    </source>
</evidence>
<dbReference type="PANTHER" id="PTHR13096:SF9">
    <property type="entry name" value="BIFUNCTIONAL LYSINE-SPECIFIC DEMETHYLASE AND HISTIDYL-HYDROXYLASE"/>
    <property type="match status" value="1"/>
</dbReference>
<evidence type="ECO:0000256" key="3">
    <source>
        <dbReference type="ARBA" id="ARBA00023004"/>
    </source>
</evidence>
<evidence type="ECO:0000313" key="5">
    <source>
        <dbReference type="EMBL" id="GGS26452.1"/>
    </source>
</evidence>
<dbReference type="Proteomes" id="UP000660680">
    <property type="component" value="Unassembled WGS sequence"/>
</dbReference>
<keyword evidence="2" id="KW-0479">Metal-binding</keyword>
<dbReference type="Pfam" id="PF08007">
    <property type="entry name" value="JmjC_2"/>
    <property type="match status" value="1"/>
</dbReference>
<protein>
    <recommendedName>
        <fullName evidence="4">JmjC domain-containing protein</fullName>
    </recommendedName>
</protein>
<reference evidence="5" key="2">
    <citation type="submission" date="2020-09" db="EMBL/GenBank/DDBJ databases">
        <authorList>
            <person name="Sun Q."/>
            <person name="Ohkuma M."/>
        </authorList>
    </citation>
    <scope>NUCLEOTIDE SEQUENCE</scope>
    <source>
        <strain evidence="5">JCM 3276</strain>
    </source>
</reference>
<dbReference type="GO" id="GO:0046872">
    <property type="term" value="F:metal ion binding"/>
    <property type="evidence" value="ECO:0007669"/>
    <property type="project" value="UniProtKB-KW"/>
</dbReference>
<dbReference type="AlphaFoldDB" id="A0A918G9T5"/>
<dbReference type="SMART" id="SM00558">
    <property type="entry name" value="JmjC"/>
    <property type="match status" value="1"/>
</dbReference>
<keyword evidence="3" id="KW-0408">Iron</keyword>
<dbReference type="PANTHER" id="PTHR13096">
    <property type="entry name" value="MINA53 MYC INDUCED NUCLEAR ANTIGEN"/>
    <property type="match status" value="1"/>
</dbReference>
<evidence type="ECO:0000259" key="4">
    <source>
        <dbReference type="PROSITE" id="PS51184"/>
    </source>
</evidence>
<comment type="caution">
    <text evidence="5">The sequence shown here is derived from an EMBL/GenBank/DDBJ whole genome shotgun (WGS) entry which is preliminary data.</text>
</comment>
<dbReference type="InterPro" id="IPR039994">
    <property type="entry name" value="NO66-like"/>
</dbReference>
<gene>
    <name evidence="5" type="ORF">GCM10010171_19950</name>
</gene>
<dbReference type="Gene3D" id="2.60.120.650">
    <property type="entry name" value="Cupin"/>
    <property type="match status" value="1"/>
</dbReference>
<organism evidence="5 6">
    <name type="scientific">Actinokineospora fastidiosa</name>
    <dbReference type="NCBI Taxonomy" id="1816"/>
    <lineage>
        <taxon>Bacteria</taxon>
        <taxon>Bacillati</taxon>
        <taxon>Actinomycetota</taxon>
        <taxon>Actinomycetes</taxon>
        <taxon>Pseudonocardiales</taxon>
        <taxon>Pseudonocardiaceae</taxon>
        <taxon>Actinokineospora</taxon>
    </lineage>
</organism>
<evidence type="ECO:0000256" key="1">
    <source>
        <dbReference type="ARBA" id="ARBA00001954"/>
    </source>
</evidence>
<feature type="domain" description="JmjC" evidence="4">
    <location>
        <begin position="101"/>
        <end position="250"/>
    </location>
</feature>
<dbReference type="PROSITE" id="PS51184">
    <property type="entry name" value="JMJC"/>
    <property type="match status" value="1"/>
</dbReference>
<sequence>MAVGRDALRRCVGVPPAEFAERVWGREPLLSPGVSDFADLLTLADVDELLSRRGLRTPFIRMARNGSVVGSGQFTGGGGVGAEIGDQVHDERVARLFAEGSTIVLQGLHRLWPPLIDFAGALSADLGHPAQVNAYITPPSSQGFSAHYDVHDVFVLQVAGRKHWLVHEPVHRDPLRSQPWDRHADAVARRARETPAIEATLNPGDALYLPRGYLHSARALGEVSAHLTVGVHVLTRYAVAETLLALAGENADLRASLPLGVDAASPDQLDVDGVVDALVKAVREVDPRDVARLLRERVWSGARPAPLAPLAQAAAATTADVGTAVVVRPGLRHRMSVGDERVWLEIPGDRLDLPASTAPALAALLDGRRVIGDLPGLPAADQVVLVRRLLREGVVVVAE</sequence>
<accession>A0A918G9T5</accession>
<evidence type="ECO:0000256" key="2">
    <source>
        <dbReference type="ARBA" id="ARBA00022723"/>
    </source>
</evidence>